<accession>A0A2U9P793</accession>
<dbReference type="EMBL" id="CP029788">
    <property type="protein sequence ID" value="AWT44965.1"/>
    <property type="molecule type" value="Genomic_DNA"/>
</dbReference>
<gene>
    <name evidence="2" type="ORF">DMT42_23505</name>
</gene>
<organism evidence="2 3">
    <name type="scientific">Streptomyces actuosus</name>
    <dbReference type="NCBI Taxonomy" id="1885"/>
    <lineage>
        <taxon>Bacteria</taxon>
        <taxon>Bacillati</taxon>
        <taxon>Actinomycetota</taxon>
        <taxon>Actinomycetes</taxon>
        <taxon>Kitasatosporales</taxon>
        <taxon>Streptomycetaceae</taxon>
        <taxon>Streptomyces</taxon>
    </lineage>
</organism>
<evidence type="ECO:0000256" key="1">
    <source>
        <dbReference type="SAM" id="MobiDB-lite"/>
    </source>
</evidence>
<dbReference type="Proteomes" id="UP000247634">
    <property type="component" value="Chromosome"/>
</dbReference>
<evidence type="ECO:0000313" key="2">
    <source>
        <dbReference type="EMBL" id="AWT44965.1"/>
    </source>
</evidence>
<evidence type="ECO:0000313" key="3">
    <source>
        <dbReference type="Proteomes" id="UP000247634"/>
    </source>
</evidence>
<reference evidence="2 3" key="1">
    <citation type="submission" date="2018-06" db="EMBL/GenBank/DDBJ databases">
        <title>The complete genome sequence of a nosiheptide producer Streptomyces actuosus ATCC 25421: deducing the ability of producing a new class III lantibiotics.</title>
        <authorList>
            <person name="Liu W."/>
            <person name="Sun F."/>
            <person name="Hu Y."/>
        </authorList>
    </citation>
    <scope>NUCLEOTIDE SEQUENCE [LARGE SCALE GENOMIC DNA]</scope>
    <source>
        <strain evidence="2 3">ATCC 25421</strain>
    </source>
</reference>
<feature type="compositionally biased region" description="Low complexity" evidence="1">
    <location>
        <begin position="38"/>
        <end position="52"/>
    </location>
</feature>
<feature type="region of interest" description="Disordered" evidence="1">
    <location>
        <begin position="38"/>
        <end position="71"/>
    </location>
</feature>
<dbReference type="AlphaFoldDB" id="A0A2U9P793"/>
<feature type="region of interest" description="Disordered" evidence="1">
    <location>
        <begin position="323"/>
        <end position="348"/>
    </location>
</feature>
<dbReference type="KEGG" id="sact:DMT42_23505"/>
<proteinExistence type="predicted"/>
<dbReference type="OrthoDB" id="3987092at2"/>
<dbReference type="RefSeq" id="WP_110629843.1">
    <property type="nucleotide sequence ID" value="NZ_CP029788.1"/>
</dbReference>
<name>A0A2U9P793_STRAS</name>
<keyword evidence="3" id="KW-1185">Reference proteome</keyword>
<protein>
    <submittedName>
        <fullName evidence="2">Uncharacterized protein</fullName>
    </submittedName>
</protein>
<sequence>MSGRAGRPGAKRAYVAVVCAVLLVAGVAGAVVALRGDGAGRPASRPAAAPTPTDKDTPDPNGVLSFRDAPPDTFYLPRTVGSDDPDDAPPYPFSLLAAAASGPRGRGAVKDVTVDFDLTALRGLADIAWNEPQHRCALSGYRVTCDLRTITYGETVSFDRPFRVRPRPGLALGGAGTVGVTVRAANAATLRHTTRVVVGWPYLAAGPDRTAARVAPGSEVSLTPAFANRGDTDVAGGVTLAVSVERVPYPEQQSFLRTRYGNCRYDKPVDATKALCAFPGPLRAGEAFETDGPFTATVGAQAQTGQLSYRVVRSDDVPVYDTLPDTAVRGTGPPLGLKPAAPGEKFTGGGRPVGRWGYASLDFRTPVVHDARAAGFAIRGRVGQVLTVELPHPRGAPGLDGSDMTVEGVTLPEGVSLVPFGPEGTGKVSEYSACAYQPSPEGPITCPMLSYGAALLRVRIDERVDGARGTVRVRTWPDDADRTNDAAPILVEYTS</sequence>
<feature type="compositionally biased region" description="Low complexity" evidence="1">
    <location>
        <begin position="330"/>
        <end position="343"/>
    </location>
</feature>